<sequence>SEEKRIIELLQKHNEKFINIAINYNEYREQPMLHEGFGAVDVLHDTTEFREESLKRKCEGKYASVHTTQVVSIS</sequence>
<name>A0A0L0F3P0_9EUKA</name>
<dbReference type="EMBL" id="KQ249070">
    <property type="protein sequence ID" value="KNC71307.1"/>
    <property type="molecule type" value="Genomic_DNA"/>
</dbReference>
<keyword evidence="2" id="KW-1185">Reference proteome</keyword>
<evidence type="ECO:0000313" key="1">
    <source>
        <dbReference type="EMBL" id="KNC71307.1"/>
    </source>
</evidence>
<organism evidence="1 2">
    <name type="scientific">Sphaeroforma arctica JP610</name>
    <dbReference type="NCBI Taxonomy" id="667725"/>
    <lineage>
        <taxon>Eukaryota</taxon>
        <taxon>Ichthyosporea</taxon>
        <taxon>Ichthyophonida</taxon>
        <taxon>Sphaeroforma</taxon>
    </lineage>
</organism>
<gene>
    <name evidence="1" type="ORF">SARC_16156</name>
</gene>
<protein>
    <submittedName>
        <fullName evidence="1">Uncharacterized protein</fullName>
    </submittedName>
</protein>
<dbReference type="RefSeq" id="XP_014145209.1">
    <property type="nucleotide sequence ID" value="XM_014289734.1"/>
</dbReference>
<evidence type="ECO:0000313" key="2">
    <source>
        <dbReference type="Proteomes" id="UP000054560"/>
    </source>
</evidence>
<accession>A0A0L0F3P0</accession>
<dbReference type="Proteomes" id="UP000054560">
    <property type="component" value="Unassembled WGS sequence"/>
</dbReference>
<dbReference type="AlphaFoldDB" id="A0A0L0F3P0"/>
<dbReference type="GeneID" id="25916660"/>
<reference evidence="1 2" key="1">
    <citation type="submission" date="2011-02" db="EMBL/GenBank/DDBJ databases">
        <title>The Genome Sequence of Sphaeroforma arctica JP610.</title>
        <authorList>
            <consortium name="The Broad Institute Genome Sequencing Platform"/>
            <person name="Russ C."/>
            <person name="Cuomo C."/>
            <person name="Young S.K."/>
            <person name="Zeng Q."/>
            <person name="Gargeya S."/>
            <person name="Alvarado L."/>
            <person name="Berlin A."/>
            <person name="Chapman S.B."/>
            <person name="Chen Z."/>
            <person name="Freedman E."/>
            <person name="Gellesch M."/>
            <person name="Goldberg J."/>
            <person name="Griggs A."/>
            <person name="Gujja S."/>
            <person name="Heilman E."/>
            <person name="Heiman D."/>
            <person name="Howarth C."/>
            <person name="Mehta T."/>
            <person name="Neiman D."/>
            <person name="Pearson M."/>
            <person name="Roberts A."/>
            <person name="Saif S."/>
            <person name="Shea T."/>
            <person name="Shenoy N."/>
            <person name="Sisk P."/>
            <person name="Stolte C."/>
            <person name="Sykes S."/>
            <person name="White J."/>
            <person name="Yandava C."/>
            <person name="Burger G."/>
            <person name="Gray M.W."/>
            <person name="Holland P.W.H."/>
            <person name="King N."/>
            <person name="Lang F.B.F."/>
            <person name="Roger A.J."/>
            <person name="Ruiz-Trillo I."/>
            <person name="Haas B."/>
            <person name="Nusbaum C."/>
            <person name="Birren B."/>
        </authorList>
    </citation>
    <scope>NUCLEOTIDE SEQUENCE [LARGE SCALE GENOMIC DNA]</scope>
    <source>
        <strain evidence="1 2">JP610</strain>
    </source>
</reference>
<feature type="non-terminal residue" evidence="1">
    <location>
        <position position="1"/>
    </location>
</feature>
<proteinExistence type="predicted"/>